<dbReference type="PANTHER" id="PTHR31216">
    <property type="entry name" value="SERPENTINE RECEPTOR CLASS BETA-1-RELATED-RELATED"/>
    <property type="match status" value="1"/>
</dbReference>
<name>A0A0D8XJH4_DICVI</name>
<evidence type="ECO:0000256" key="5">
    <source>
        <dbReference type="ARBA" id="ARBA00023136"/>
    </source>
</evidence>
<dbReference type="AlphaFoldDB" id="A0A0D8XJH4"/>
<dbReference type="GO" id="GO:0007606">
    <property type="term" value="P:sensory perception of chemical stimulus"/>
    <property type="evidence" value="ECO:0007669"/>
    <property type="project" value="InterPro"/>
</dbReference>
<evidence type="ECO:0000256" key="3">
    <source>
        <dbReference type="ARBA" id="ARBA00022692"/>
    </source>
</evidence>
<dbReference type="PRINTS" id="PR00699">
    <property type="entry name" value="TMPROTEINSRB"/>
</dbReference>
<reference evidence="7 8" key="1">
    <citation type="submission" date="2013-11" db="EMBL/GenBank/DDBJ databases">
        <title>Draft genome of the bovine lungworm Dictyocaulus viviparus.</title>
        <authorList>
            <person name="Mitreva M."/>
        </authorList>
    </citation>
    <scope>NUCLEOTIDE SEQUENCE [LARGE SCALE GENOMIC DNA]</scope>
    <source>
        <strain evidence="7 8">HannoverDv2000</strain>
    </source>
</reference>
<gene>
    <name evidence="7" type="ORF">DICVIV_11526</name>
</gene>
<feature type="transmembrane region" description="Helical" evidence="6">
    <location>
        <begin position="242"/>
        <end position="260"/>
    </location>
</feature>
<dbReference type="OrthoDB" id="5805206at2759"/>
<evidence type="ECO:0000256" key="6">
    <source>
        <dbReference type="SAM" id="Phobius"/>
    </source>
</evidence>
<dbReference type="GO" id="GO:0004888">
    <property type="term" value="F:transmembrane signaling receptor activity"/>
    <property type="evidence" value="ECO:0007669"/>
    <property type="project" value="InterPro"/>
</dbReference>
<dbReference type="EMBL" id="KN716660">
    <property type="protein sequence ID" value="KJH42486.1"/>
    <property type="molecule type" value="Genomic_DNA"/>
</dbReference>
<evidence type="ECO:0000256" key="1">
    <source>
        <dbReference type="ARBA" id="ARBA00004141"/>
    </source>
</evidence>
<comment type="subcellular location">
    <subcellularLocation>
        <location evidence="1">Membrane</location>
        <topology evidence="1">Multi-pass membrane protein</topology>
    </subcellularLocation>
</comment>
<evidence type="ECO:0000256" key="4">
    <source>
        <dbReference type="ARBA" id="ARBA00022989"/>
    </source>
</evidence>
<keyword evidence="4 6" id="KW-1133">Transmembrane helix</keyword>
<reference evidence="8" key="2">
    <citation type="journal article" date="2016" name="Sci. Rep.">
        <title>Dictyocaulus viviparus genome, variome and transcriptome elucidate lungworm biology and support future intervention.</title>
        <authorList>
            <person name="McNulty S.N."/>
            <person name="Strube C."/>
            <person name="Rosa B.A."/>
            <person name="Martin J.C."/>
            <person name="Tyagi R."/>
            <person name="Choi Y.J."/>
            <person name="Wang Q."/>
            <person name="Hallsworth Pepin K."/>
            <person name="Zhang X."/>
            <person name="Ozersky P."/>
            <person name="Wilson R.K."/>
            <person name="Sternberg P.W."/>
            <person name="Gasser R.B."/>
            <person name="Mitreva M."/>
        </authorList>
    </citation>
    <scope>NUCLEOTIDE SEQUENCE [LARGE SCALE GENOMIC DNA]</scope>
    <source>
        <strain evidence="8">HannoverDv2000</strain>
    </source>
</reference>
<evidence type="ECO:0000313" key="7">
    <source>
        <dbReference type="EMBL" id="KJH42486.1"/>
    </source>
</evidence>
<sequence length="304" mass="35257">MNQISIDLECRKRGLDLVEQPLYRITQIFYVILSMTSIPSLLYVQIKYIYGSPFHQNIKIYGFTSSLITSKPCDYFSPNYIHIPLNICIFVANFGLILIHLALCCERTVATIRFSKYEHNGIVLGLILSALTVVGVLGAIFYVYDIEDFNEKLWSIIILPSASTKRYNKVAFANIIILISSVLLLSYLCKHLYWLSSTALPTSHWRIDSLFFSVHGIVGFFIRSPENRFLHVDHKLYIALRQLFYVIPIFTFVLPIYSVYRLKHYRSNRNDNMRSIVRMESRGAAGCRNYEEIIAKSWELSQHI</sequence>
<dbReference type="Proteomes" id="UP000053766">
    <property type="component" value="Unassembled WGS sequence"/>
</dbReference>
<feature type="transmembrane region" description="Helical" evidence="6">
    <location>
        <begin position="21"/>
        <end position="44"/>
    </location>
</feature>
<evidence type="ECO:0000256" key="2">
    <source>
        <dbReference type="ARBA" id="ARBA00006860"/>
    </source>
</evidence>
<evidence type="ECO:0000313" key="8">
    <source>
        <dbReference type="Proteomes" id="UP000053766"/>
    </source>
</evidence>
<dbReference type="STRING" id="29172.A0A0D8XJH4"/>
<keyword evidence="3 6" id="KW-0812">Transmembrane</keyword>
<feature type="transmembrane region" description="Helical" evidence="6">
    <location>
        <begin position="171"/>
        <end position="193"/>
    </location>
</feature>
<proteinExistence type="inferred from homology"/>
<dbReference type="InterPro" id="IPR002184">
    <property type="entry name" value="7TM_GPCR_serpentine_rcpt_Srb"/>
</dbReference>
<feature type="transmembrane region" description="Helical" evidence="6">
    <location>
        <begin position="80"/>
        <end position="103"/>
    </location>
</feature>
<keyword evidence="5 6" id="KW-0472">Membrane</keyword>
<protein>
    <submittedName>
        <fullName evidence="7">Integral membrane protein Srb</fullName>
    </submittedName>
</protein>
<accession>A0A0D8XJH4</accession>
<comment type="similarity">
    <text evidence="2">Belongs to the nematode receptor-like protein srb family.</text>
</comment>
<dbReference type="GO" id="GO:0016020">
    <property type="term" value="C:membrane"/>
    <property type="evidence" value="ECO:0007669"/>
    <property type="project" value="UniProtKB-SubCell"/>
</dbReference>
<feature type="transmembrane region" description="Helical" evidence="6">
    <location>
        <begin position="205"/>
        <end position="222"/>
    </location>
</feature>
<keyword evidence="8" id="KW-1185">Reference proteome</keyword>
<feature type="transmembrane region" description="Helical" evidence="6">
    <location>
        <begin position="123"/>
        <end position="144"/>
    </location>
</feature>
<organism evidence="7 8">
    <name type="scientific">Dictyocaulus viviparus</name>
    <name type="common">Bovine lungworm</name>
    <dbReference type="NCBI Taxonomy" id="29172"/>
    <lineage>
        <taxon>Eukaryota</taxon>
        <taxon>Metazoa</taxon>
        <taxon>Ecdysozoa</taxon>
        <taxon>Nematoda</taxon>
        <taxon>Chromadorea</taxon>
        <taxon>Rhabditida</taxon>
        <taxon>Rhabditina</taxon>
        <taxon>Rhabditomorpha</taxon>
        <taxon>Strongyloidea</taxon>
        <taxon>Metastrongylidae</taxon>
        <taxon>Dictyocaulus</taxon>
    </lineage>
</organism>
<dbReference type="Pfam" id="PF10292">
    <property type="entry name" value="7TM_GPCR_Srab"/>
    <property type="match status" value="1"/>
</dbReference>
<dbReference type="InterPro" id="IPR019408">
    <property type="entry name" value="7TM_GPCR_serpentine_rcpt_Srab"/>
</dbReference>